<dbReference type="CDD" id="cd00202">
    <property type="entry name" value="ZnF_GATA"/>
    <property type="match status" value="2"/>
</dbReference>
<feature type="region of interest" description="Disordered" evidence="10">
    <location>
        <begin position="484"/>
        <end position="539"/>
    </location>
</feature>
<dbReference type="Proteomes" id="UP001209878">
    <property type="component" value="Unassembled WGS sequence"/>
</dbReference>
<comment type="subcellular location">
    <subcellularLocation>
        <location evidence="1">Nucleus</location>
    </subcellularLocation>
</comment>
<feature type="region of interest" description="Disordered" evidence="10">
    <location>
        <begin position="641"/>
        <end position="693"/>
    </location>
</feature>
<dbReference type="GO" id="GO:0045944">
    <property type="term" value="P:positive regulation of transcription by RNA polymerase II"/>
    <property type="evidence" value="ECO:0007669"/>
    <property type="project" value="TreeGrafter"/>
</dbReference>
<evidence type="ECO:0000256" key="1">
    <source>
        <dbReference type="ARBA" id="ARBA00004123"/>
    </source>
</evidence>
<keyword evidence="5" id="KW-0805">Transcription regulation</keyword>
<dbReference type="SMART" id="SM00401">
    <property type="entry name" value="ZnF_GATA"/>
    <property type="match status" value="2"/>
</dbReference>
<keyword evidence="4" id="KW-0862">Zinc</keyword>
<keyword evidence="3 9" id="KW-0863">Zinc-finger</keyword>
<dbReference type="GO" id="GO:0008270">
    <property type="term" value="F:zinc ion binding"/>
    <property type="evidence" value="ECO:0007669"/>
    <property type="project" value="UniProtKB-KW"/>
</dbReference>
<dbReference type="AlphaFoldDB" id="A0AAD9L256"/>
<evidence type="ECO:0000256" key="5">
    <source>
        <dbReference type="ARBA" id="ARBA00023015"/>
    </source>
</evidence>
<gene>
    <name evidence="12" type="ORF">NP493_387g00006</name>
</gene>
<feature type="compositionally biased region" description="Low complexity" evidence="10">
    <location>
        <begin position="680"/>
        <end position="693"/>
    </location>
</feature>
<dbReference type="Gene3D" id="3.30.50.10">
    <property type="entry name" value="Erythroid Transcription Factor GATA-1, subunit A"/>
    <property type="match status" value="2"/>
</dbReference>
<evidence type="ECO:0000313" key="12">
    <source>
        <dbReference type="EMBL" id="KAK2181671.1"/>
    </source>
</evidence>
<sequence>MHRRYYTKPEPRHADACGLTRTRRSLQAEDIGRLVTFASVKYSGVCSVLLQSSGICWTHGAADPAYDVSRAGRGASVNSASAMDIEATSHSINTWLESTSEAAAMSTVKSERCDGEAALYSRHDPPSVGQSPARLLPTLDGGSLTGRRVGDVKDEQQSNGKLDLSAVLQTGRTPLEATPGGTAAHQLLGSDDIEVFFSSLNSPAMPGTMSSLTSPLTSPLTTLTNARSAENGTTYNYYNALHHQHVTATPGVGVLAYSSASPYVDYGPHPGHIHDKSLLNASVACYGEAAPRSDGYGPPPRAGWTFPPYPSSLALPPLPQYPGEHERPSEGIAYVTSAMGRTPLNGYMAAPPGSGGIADHSVWGGMAGGLPDLDDGVIGPDDAEFYEEGRECVNCATLTTPLWRRDGTGHYLCNACGLYCKLNGMHRPMVKPPKRMQNTRRQGLQCANCATSTTTLWRRNNEGEPVCNACGLYYKLHKINRPPSMKKEGIQTRKRKQKGGAMDKLKAAPKRGRGTDITPNMSPQRMAPTSGDSATPGERIAQNYGLSDATTLQALLTPKTQHSHLYPPIDPTTGPETPNALYLYSALGNDQQSYRASGSEVNNDSFMMSLNSNGDAQQTYRTSGAEVTTERYMQHNGIAQSYRTSEQEVTNPGLLSPLQAGRSGNDMSPMSGTSSGGADVASSNSASPVVNSPSALTSSAAMFAGTMSRTMTSLLEETYANGDCRSADIGNEVNMMTSDLVTL</sequence>
<dbReference type="EMBL" id="JAODUO010000386">
    <property type="protein sequence ID" value="KAK2181671.1"/>
    <property type="molecule type" value="Genomic_DNA"/>
</dbReference>
<keyword evidence="7" id="KW-0804">Transcription</keyword>
<evidence type="ECO:0000256" key="8">
    <source>
        <dbReference type="ARBA" id="ARBA00023242"/>
    </source>
</evidence>
<dbReference type="PANTHER" id="PTHR10071:SF281">
    <property type="entry name" value="BOX A-BINDING FACTOR-RELATED"/>
    <property type="match status" value="1"/>
</dbReference>
<evidence type="ECO:0000256" key="9">
    <source>
        <dbReference type="PROSITE-ProRule" id="PRU00094"/>
    </source>
</evidence>
<dbReference type="PROSITE" id="PS50114">
    <property type="entry name" value="GATA_ZN_FINGER_2"/>
    <property type="match status" value="2"/>
</dbReference>
<keyword evidence="8" id="KW-0539">Nucleus</keyword>
<dbReference type="FunFam" id="3.30.50.10:FF:000032">
    <property type="entry name" value="Transcription factor GATA-3"/>
    <property type="match status" value="1"/>
</dbReference>
<dbReference type="Pfam" id="PF00320">
    <property type="entry name" value="GATA"/>
    <property type="match status" value="2"/>
</dbReference>
<dbReference type="GO" id="GO:0045165">
    <property type="term" value="P:cell fate commitment"/>
    <property type="evidence" value="ECO:0007669"/>
    <property type="project" value="TreeGrafter"/>
</dbReference>
<organism evidence="12 13">
    <name type="scientific">Ridgeia piscesae</name>
    <name type="common">Tubeworm</name>
    <dbReference type="NCBI Taxonomy" id="27915"/>
    <lineage>
        <taxon>Eukaryota</taxon>
        <taxon>Metazoa</taxon>
        <taxon>Spiralia</taxon>
        <taxon>Lophotrochozoa</taxon>
        <taxon>Annelida</taxon>
        <taxon>Polychaeta</taxon>
        <taxon>Sedentaria</taxon>
        <taxon>Canalipalpata</taxon>
        <taxon>Sabellida</taxon>
        <taxon>Siboglinidae</taxon>
        <taxon>Ridgeia</taxon>
    </lineage>
</organism>
<dbReference type="PANTHER" id="PTHR10071">
    <property type="entry name" value="TRANSCRIPTION FACTOR GATA FAMILY MEMBER"/>
    <property type="match status" value="1"/>
</dbReference>
<dbReference type="SUPFAM" id="SSF57716">
    <property type="entry name" value="Glucocorticoid receptor-like (DNA-binding domain)"/>
    <property type="match status" value="2"/>
</dbReference>
<dbReference type="InterPro" id="IPR000679">
    <property type="entry name" value="Znf_GATA"/>
</dbReference>
<evidence type="ECO:0000256" key="6">
    <source>
        <dbReference type="ARBA" id="ARBA00023125"/>
    </source>
</evidence>
<reference evidence="12" key="1">
    <citation type="journal article" date="2023" name="Mol. Biol. Evol.">
        <title>Third-Generation Sequencing Reveals the Adaptive Role of the Epigenome in Three Deep-Sea Polychaetes.</title>
        <authorList>
            <person name="Perez M."/>
            <person name="Aroh O."/>
            <person name="Sun Y."/>
            <person name="Lan Y."/>
            <person name="Juniper S.K."/>
            <person name="Young C.R."/>
            <person name="Angers B."/>
            <person name="Qian P.Y."/>
        </authorList>
    </citation>
    <scope>NUCLEOTIDE SEQUENCE</scope>
    <source>
        <strain evidence="12">R07B-5</strain>
    </source>
</reference>
<keyword evidence="13" id="KW-1185">Reference proteome</keyword>
<protein>
    <recommendedName>
        <fullName evidence="11">GATA-type domain-containing protein</fullName>
    </recommendedName>
</protein>
<dbReference type="PRINTS" id="PR00619">
    <property type="entry name" value="GATAZNFINGER"/>
</dbReference>
<feature type="compositionally biased region" description="Polar residues" evidence="10">
    <location>
        <begin position="641"/>
        <end position="650"/>
    </location>
</feature>
<proteinExistence type="predicted"/>
<feature type="domain" description="GATA-type" evidence="11">
    <location>
        <begin position="386"/>
        <end position="440"/>
    </location>
</feature>
<keyword evidence="6" id="KW-0238">DNA-binding</keyword>
<evidence type="ECO:0000259" key="11">
    <source>
        <dbReference type="PROSITE" id="PS50114"/>
    </source>
</evidence>
<dbReference type="GO" id="GO:0000978">
    <property type="term" value="F:RNA polymerase II cis-regulatory region sequence-specific DNA binding"/>
    <property type="evidence" value="ECO:0007669"/>
    <property type="project" value="TreeGrafter"/>
</dbReference>
<evidence type="ECO:0000256" key="10">
    <source>
        <dbReference type="SAM" id="MobiDB-lite"/>
    </source>
</evidence>
<dbReference type="InterPro" id="IPR039355">
    <property type="entry name" value="Transcription_factor_GATA"/>
</dbReference>
<dbReference type="PROSITE" id="PS00344">
    <property type="entry name" value="GATA_ZN_FINGER_1"/>
    <property type="match status" value="2"/>
</dbReference>
<comment type="caution">
    <text evidence="12">The sequence shown here is derived from an EMBL/GenBank/DDBJ whole genome shotgun (WGS) entry which is preliminary data.</text>
</comment>
<feature type="domain" description="GATA-type" evidence="11">
    <location>
        <begin position="440"/>
        <end position="493"/>
    </location>
</feature>
<dbReference type="InterPro" id="IPR013088">
    <property type="entry name" value="Znf_NHR/GATA"/>
</dbReference>
<evidence type="ECO:0000256" key="7">
    <source>
        <dbReference type="ARBA" id="ARBA00023163"/>
    </source>
</evidence>
<evidence type="ECO:0000313" key="13">
    <source>
        <dbReference type="Proteomes" id="UP001209878"/>
    </source>
</evidence>
<evidence type="ECO:0000256" key="3">
    <source>
        <dbReference type="ARBA" id="ARBA00022771"/>
    </source>
</evidence>
<dbReference type="GO" id="GO:0005634">
    <property type="term" value="C:nucleus"/>
    <property type="evidence" value="ECO:0007669"/>
    <property type="project" value="UniProtKB-SubCell"/>
</dbReference>
<evidence type="ECO:0000256" key="4">
    <source>
        <dbReference type="ARBA" id="ARBA00022833"/>
    </source>
</evidence>
<dbReference type="GO" id="GO:0000122">
    <property type="term" value="P:negative regulation of transcription by RNA polymerase II"/>
    <property type="evidence" value="ECO:0007669"/>
    <property type="project" value="TreeGrafter"/>
</dbReference>
<accession>A0AAD9L256</accession>
<dbReference type="GO" id="GO:0000981">
    <property type="term" value="F:DNA-binding transcription factor activity, RNA polymerase II-specific"/>
    <property type="evidence" value="ECO:0007669"/>
    <property type="project" value="TreeGrafter"/>
</dbReference>
<feature type="region of interest" description="Disordered" evidence="10">
    <location>
        <begin position="120"/>
        <end position="158"/>
    </location>
</feature>
<name>A0AAD9L256_RIDPI</name>
<evidence type="ECO:0000256" key="2">
    <source>
        <dbReference type="ARBA" id="ARBA00022723"/>
    </source>
</evidence>
<keyword evidence="2" id="KW-0479">Metal-binding</keyword>